<dbReference type="GO" id="GO:0016301">
    <property type="term" value="F:kinase activity"/>
    <property type="evidence" value="ECO:0007669"/>
    <property type="project" value="UniProtKB-KW"/>
</dbReference>
<dbReference type="Pfam" id="PF00696">
    <property type="entry name" value="AA_kinase"/>
    <property type="match status" value="1"/>
</dbReference>
<accession>A0A445HGP1</accession>
<evidence type="ECO:0000259" key="2">
    <source>
        <dbReference type="Pfam" id="PF00696"/>
    </source>
</evidence>
<evidence type="ECO:0000313" key="3">
    <source>
        <dbReference type="EMBL" id="RZB72788.1"/>
    </source>
</evidence>
<name>A0A445HGP1_GLYSO</name>
<protein>
    <submittedName>
        <fullName evidence="3">Bifunctional aspartokinase/homoserine dehydrogenase, chloroplastic isoform C</fullName>
    </submittedName>
</protein>
<dbReference type="InterPro" id="IPR001048">
    <property type="entry name" value="Asp/Glu/Uridylate_kinase"/>
</dbReference>
<reference evidence="3 4" key="1">
    <citation type="submission" date="2018-09" db="EMBL/GenBank/DDBJ databases">
        <title>A high-quality reference genome of wild soybean provides a powerful tool to mine soybean genomes.</title>
        <authorList>
            <person name="Xie M."/>
            <person name="Chung C.Y.L."/>
            <person name="Li M.-W."/>
            <person name="Wong F.-L."/>
            <person name="Chan T.-F."/>
            <person name="Lam H.-M."/>
        </authorList>
    </citation>
    <scope>NUCLEOTIDE SEQUENCE [LARGE SCALE GENOMIC DNA]</scope>
    <source>
        <strain evidence="4">cv. W05</strain>
        <tissue evidence="3">Hypocotyl of etiolated seedlings</tissue>
    </source>
</reference>
<dbReference type="GO" id="GO:0004412">
    <property type="term" value="F:homoserine dehydrogenase activity"/>
    <property type="evidence" value="ECO:0007669"/>
    <property type="project" value="InterPro"/>
</dbReference>
<evidence type="ECO:0000313" key="4">
    <source>
        <dbReference type="Proteomes" id="UP000289340"/>
    </source>
</evidence>
<dbReference type="PANTHER" id="PTHR43070:SF5">
    <property type="entry name" value="HOMOSERINE DEHYDROGENASE"/>
    <property type="match status" value="1"/>
</dbReference>
<dbReference type="EMBL" id="QZWG01000013">
    <property type="protein sequence ID" value="RZB72788.1"/>
    <property type="molecule type" value="Genomic_DNA"/>
</dbReference>
<keyword evidence="1" id="KW-0521">NADP</keyword>
<dbReference type="GO" id="GO:0009090">
    <property type="term" value="P:homoserine biosynthetic process"/>
    <property type="evidence" value="ECO:0007669"/>
    <property type="project" value="TreeGrafter"/>
</dbReference>
<dbReference type="InterPro" id="IPR011147">
    <property type="entry name" value="Bifunc_Aspkin/hSer_DH"/>
</dbReference>
<feature type="domain" description="Aspartate/glutamate/uridylate kinase" evidence="2">
    <location>
        <begin position="2"/>
        <end position="53"/>
    </location>
</feature>
<gene>
    <name evidence="3" type="ORF">D0Y65_036845</name>
</gene>
<keyword evidence="3" id="KW-0808">Transferase</keyword>
<keyword evidence="3" id="KW-0418">Kinase</keyword>
<keyword evidence="4" id="KW-1185">Reference proteome</keyword>
<dbReference type="InterPro" id="IPR036393">
    <property type="entry name" value="AceGlu_kinase-like_sf"/>
</dbReference>
<dbReference type="PANTHER" id="PTHR43070">
    <property type="match status" value="1"/>
</dbReference>
<organism evidence="3 4">
    <name type="scientific">Glycine soja</name>
    <name type="common">Wild soybean</name>
    <dbReference type="NCBI Taxonomy" id="3848"/>
    <lineage>
        <taxon>Eukaryota</taxon>
        <taxon>Viridiplantae</taxon>
        <taxon>Streptophyta</taxon>
        <taxon>Embryophyta</taxon>
        <taxon>Tracheophyta</taxon>
        <taxon>Spermatophyta</taxon>
        <taxon>Magnoliopsida</taxon>
        <taxon>eudicotyledons</taxon>
        <taxon>Gunneridae</taxon>
        <taxon>Pentapetalae</taxon>
        <taxon>rosids</taxon>
        <taxon>fabids</taxon>
        <taxon>Fabales</taxon>
        <taxon>Fabaceae</taxon>
        <taxon>Papilionoideae</taxon>
        <taxon>50 kb inversion clade</taxon>
        <taxon>NPAAA clade</taxon>
        <taxon>indigoferoid/millettioid clade</taxon>
        <taxon>Phaseoleae</taxon>
        <taxon>Glycine</taxon>
        <taxon>Glycine subgen. Soja</taxon>
    </lineage>
</organism>
<dbReference type="Gene3D" id="3.40.1160.10">
    <property type="entry name" value="Acetylglutamate kinase-like"/>
    <property type="match status" value="1"/>
</dbReference>
<comment type="caution">
    <text evidence="3">The sequence shown here is derived from an EMBL/GenBank/DDBJ whole genome shotgun (WGS) entry which is preliminary data.</text>
</comment>
<evidence type="ECO:0000256" key="1">
    <source>
        <dbReference type="ARBA" id="ARBA00022857"/>
    </source>
</evidence>
<sequence length="60" mass="6658">MGALFRARQVIIWTDVDGVYSADLRKVGDVVILKTLSYQEAWGMVSLIPESVKASCDNKI</sequence>
<proteinExistence type="predicted"/>
<dbReference type="SUPFAM" id="SSF53633">
    <property type="entry name" value="Carbamate kinase-like"/>
    <property type="match status" value="1"/>
</dbReference>
<dbReference type="GO" id="GO:0009067">
    <property type="term" value="P:aspartate family amino acid biosynthetic process"/>
    <property type="evidence" value="ECO:0007669"/>
    <property type="project" value="InterPro"/>
</dbReference>
<dbReference type="Proteomes" id="UP000289340">
    <property type="component" value="Chromosome 13"/>
</dbReference>
<dbReference type="AlphaFoldDB" id="A0A445HGP1"/>